<dbReference type="EMBL" id="JBHSAB010000005">
    <property type="protein sequence ID" value="MFC3908414.1"/>
    <property type="molecule type" value="Genomic_DNA"/>
</dbReference>
<protein>
    <submittedName>
        <fullName evidence="2">Rhodanese-like domain-containing protein</fullName>
    </submittedName>
</protein>
<dbReference type="InterPro" id="IPR001763">
    <property type="entry name" value="Rhodanese-like_dom"/>
</dbReference>
<evidence type="ECO:0000313" key="2">
    <source>
        <dbReference type="EMBL" id="MFC3908414.1"/>
    </source>
</evidence>
<accession>A0ABV8CE38</accession>
<feature type="domain" description="Rhodanese" evidence="1">
    <location>
        <begin position="20"/>
        <end position="110"/>
    </location>
</feature>
<dbReference type="SUPFAM" id="SSF52821">
    <property type="entry name" value="Rhodanese/Cell cycle control phosphatase"/>
    <property type="match status" value="1"/>
</dbReference>
<dbReference type="InterPro" id="IPR036873">
    <property type="entry name" value="Rhodanese-like_dom_sf"/>
</dbReference>
<keyword evidence="3" id="KW-1185">Reference proteome</keyword>
<dbReference type="PROSITE" id="PS50206">
    <property type="entry name" value="RHODANESE_3"/>
    <property type="match status" value="1"/>
</dbReference>
<evidence type="ECO:0000259" key="1">
    <source>
        <dbReference type="PROSITE" id="PS50206"/>
    </source>
</evidence>
<dbReference type="PANTHER" id="PTHR43031">
    <property type="entry name" value="FAD-DEPENDENT OXIDOREDUCTASE"/>
    <property type="match status" value="1"/>
</dbReference>
<sequence>MNANTIQTIDVNELKQRMDQDTNLCLIDVREDYEWQEARIPGAIHIQKDELPAKIASRVKDLNQPVYLHCKGGVRSLYAAERLAEMGYKQLYSIDGGILSWIEQGYAVIR</sequence>
<comment type="caution">
    <text evidence="2">The sequence shown here is derived from an EMBL/GenBank/DDBJ whole genome shotgun (WGS) entry which is preliminary data.</text>
</comment>
<proteinExistence type="predicted"/>
<dbReference type="Proteomes" id="UP001595758">
    <property type="component" value="Unassembled WGS sequence"/>
</dbReference>
<gene>
    <name evidence="2" type="ORF">ACFORL_04905</name>
</gene>
<dbReference type="RefSeq" id="WP_382341681.1">
    <property type="nucleotide sequence ID" value="NZ_JBHSAB010000005.1"/>
</dbReference>
<dbReference type="Pfam" id="PF00581">
    <property type="entry name" value="Rhodanese"/>
    <property type="match status" value="1"/>
</dbReference>
<dbReference type="CDD" id="cd00158">
    <property type="entry name" value="RHOD"/>
    <property type="match status" value="1"/>
</dbReference>
<reference evidence="3" key="1">
    <citation type="journal article" date="2019" name="Int. J. Syst. Evol. Microbiol.">
        <title>The Global Catalogue of Microorganisms (GCM) 10K type strain sequencing project: providing services to taxonomists for standard genome sequencing and annotation.</title>
        <authorList>
            <consortium name="The Broad Institute Genomics Platform"/>
            <consortium name="The Broad Institute Genome Sequencing Center for Infectious Disease"/>
            <person name="Wu L."/>
            <person name="Ma J."/>
        </authorList>
    </citation>
    <scope>NUCLEOTIDE SEQUENCE [LARGE SCALE GENOMIC DNA]</scope>
    <source>
        <strain evidence="3">CCUG 59858</strain>
    </source>
</reference>
<dbReference type="PANTHER" id="PTHR43031:SF1">
    <property type="entry name" value="PYRIDINE NUCLEOTIDE-DISULPHIDE OXIDOREDUCTASE"/>
    <property type="match status" value="1"/>
</dbReference>
<organism evidence="2 3">
    <name type="scientific">Legionella dresdenensis</name>
    <dbReference type="NCBI Taxonomy" id="450200"/>
    <lineage>
        <taxon>Bacteria</taxon>
        <taxon>Pseudomonadati</taxon>
        <taxon>Pseudomonadota</taxon>
        <taxon>Gammaproteobacteria</taxon>
        <taxon>Legionellales</taxon>
        <taxon>Legionellaceae</taxon>
        <taxon>Legionella</taxon>
    </lineage>
</organism>
<name>A0ABV8CE38_9GAMM</name>
<dbReference type="Gene3D" id="3.40.250.10">
    <property type="entry name" value="Rhodanese-like domain"/>
    <property type="match status" value="1"/>
</dbReference>
<dbReference type="InterPro" id="IPR050229">
    <property type="entry name" value="GlpE_sulfurtransferase"/>
</dbReference>
<evidence type="ECO:0000313" key="3">
    <source>
        <dbReference type="Proteomes" id="UP001595758"/>
    </source>
</evidence>
<dbReference type="SMART" id="SM00450">
    <property type="entry name" value="RHOD"/>
    <property type="match status" value="1"/>
</dbReference>